<dbReference type="InterPro" id="IPR001915">
    <property type="entry name" value="Peptidase_M48"/>
</dbReference>
<evidence type="ECO:0000256" key="10">
    <source>
        <dbReference type="ARBA" id="ARBA00023136"/>
    </source>
</evidence>
<evidence type="ECO:0000256" key="11">
    <source>
        <dbReference type="SAM" id="MobiDB-lite"/>
    </source>
</evidence>
<evidence type="ECO:0000259" key="13">
    <source>
        <dbReference type="Pfam" id="PF01435"/>
    </source>
</evidence>
<feature type="transmembrane region" description="Helical" evidence="12">
    <location>
        <begin position="68"/>
        <end position="85"/>
    </location>
</feature>
<dbReference type="CDD" id="cd07340">
    <property type="entry name" value="M48B_Htpx_like"/>
    <property type="match status" value="1"/>
</dbReference>
<evidence type="ECO:0000256" key="5">
    <source>
        <dbReference type="ARBA" id="ARBA00022723"/>
    </source>
</evidence>
<evidence type="ECO:0000313" key="14">
    <source>
        <dbReference type="EMBL" id="MBN7795544.1"/>
    </source>
</evidence>
<organism evidence="14 15">
    <name type="scientific">Parahaliea mediterranea</name>
    <dbReference type="NCBI Taxonomy" id="651086"/>
    <lineage>
        <taxon>Bacteria</taxon>
        <taxon>Pseudomonadati</taxon>
        <taxon>Pseudomonadota</taxon>
        <taxon>Gammaproteobacteria</taxon>
        <taxon>Cellvibrionales</taxon>
        <taxon>Halieaceae</taxon>
        <taxon>Parahaliea</taxon>
    </lineage>
</organism>
<evidence type="ECO:0000256" key="2">
    <source>
        <dbReference type="ARBA" id="ARBA00022475"/>
    </source>
</evidence>
<sequence length="670" mass="72930">MDFFQEQDIARRNARLLVVLFLLAVLLLIVLANAAIAGYLWFSQDYNIYAGSREGLRGFLAHFSWERFGFIGLAVTATIALVVTLKWMQLSAGGKVVAESMGGRRILPQTDDRFERRCLNVVEEMALAANMPVPAVYALDNERGINAFAAGSTPADAVVAVTRGTLDHLTRHELQGVIAHEFSHILNGDMRLNIRLAAMLKGITFVGDVGHFLLRSSGHARTGLGNRRSNKGAALPVLGLALWILGWLGEMAAGFIKAAISRQKEYLADASAVQFTRDPTGIRDALRVIGGYLPGTLVHAARASEMSHIFFGQIEHRLWQVFATHPPLAQRIRKLDPAWDGQYIERKVRHYGERPGRPGEGQVGVGRAALVTAAIAAAHADGDEAAASDAGFGPDSGQWEAAIATHYALPRAFIDHSHDPVGAQALALALLASADDAVRQRQLGIIGETGVRGLEELVTTLTPGMQTLGPQQRLPLIELCLPALKTMSPRQYRVFKDTLLATIQADRRTELFEWCLFQLLRHYLDPEYYRVKPSRPRYRKLARVRFHLGVVLWVLARESGGDPGAAFALAVRELGLPKLQPPRPEQCGVAAFSKAVHELADCYPLLKPKVLKAMTLVAGADGELSAAEREIVHAVAAVMDCPLAPEADWPLATPPPAQNTRANPSAGNSP</sequence>
<keyword evidence="9" id="KW-0482">Metalloprotease</keyword>
<keyword evidence="3" id="KW-0645">Protease</keyword>
<accession>A0A939DCI0</accession>
<keyword evidence="5" id="KW-0479">Metal-binding</keyword>
<evidence type="ECO:0000256" key="7">
    <source>
        <dbReference type="ARBA" id="ARBA00022833"/>
    </source>
</evidence>
<feature type="region of interest" description="Disordered" evidence="11">
    <location>
        <begin position="649"/>
        <end position="670"/>
    </location>
</feature>
<reference evidence="14" key="1">
    <citation type="submission" date="2021-02" db="EMBL/GenBank/DDBJ databases">
        <title>PHA producing bacteria isolated from coastal sediment in Guangdong, Shenzhen.</title>
        <authorList>
            <person name="Zheng W."/>
            <person name="Yu S."/>
            <person name="Huang Y."/>
        </authorList>
    </citation>
    <scope>NUCLEOTIDE SEQUENCE</scope>
    <source>
        <strain evidence="14">TN14-10</strain>
    </source>
</reference>
<evidence type="ECO:0000256" key="9">
    <source>
        <dbReference type="ARBA" id="ARBA00023049"/>
    </source>
</evidence>
<keyword evidence="7" id="KW-0862">Zinc</keyword>
<dbReference type="Pfam" id="PF01435">
    <property type="entry name" value="Peptidase_M48"/>
    <property type="match status" value="1"/>
</dbReference>
<keyword evidence="10 12" id="KW-0472">Membrane</keyword>
<feature type="compositionally biased region" description="Polar residues" evidence="11">
    <location>
        <begin position="658"/>
        <end position="670"/>
    </location>
</feature>
<dbReference type="InterPro" id="IPR050083">
    <property type="entry name" value="HtpX_protease"/>
</dbReference>
<keyword evidence="6" id="KW-0378">Hydrolase</keyword>
<dbReference type="EMBL" id="JAFKCZ010000002">
    <property type="protein sequence ID" value="MBN7795544.1"/>
    <property type="molecule type" value="Genomic_DNA"/>
</dbReference>
<feature type="transmembrane region" description="Helical" evidence="12">
    <location>
        <begin position="16"/>
        <end position="42"/>
    </location>
</feature>
<evidence type="ECO:0000256" key="8">
    <source>
        <dbReference type="ARBA" id="ARBA00022989"/>
    </source>
</evidence>
<dbReference type="GO" id="GO:0046872">
    <property type="term" value="F:metal ion binding"/>
    <property type="evidence" value="ECO:0007669"/>
    <property type="project" value="UniProtKB-KW"/>
</dbReference>
<dbReference type="Proteomes" id="UP000664303">
    <property type="component" value="Unassembled WGS sequence"/>
</dbReference>
<feature type="domain" description="Peptidase M48" evidence="13">
    <location>
        <begin position="119"/>
        <end position="336"/>
    </location>
</feature>
<keyword evidence="15" id="KW-1185">Reference proteome</keyword>
<evidence type="ECO:0000313" key="15">
    <source>
        <dbReference type="Proteomes" id="UP000664303"/>
    </source>
</evidence>
<dbReference type="GO" id="GO:0006508">
    <property type="term" value="P:proteolysis"/>
    <property type="evidence" value="ECO:0007669"/>
    <property type="project" value="UniProtKB-KW"/>
</dbReference>
<protein>
    <submittedName>
        <fullName evidence="14">M48 family metallopeptidase</fullName>
    </submittedName>
</protein>
<evidence type="ECO:0000256" key="1">
    <source>
        <dbReference type="ARBA" id="ARBA00001947"/>
    </source>
</evidence>
<dbReference type="GO" id="GO:0004222">
    <property type="term" value="F:metalloendopeptidase activity"/>
    <property type="evidence" value="ECO:0007669"/>
    <property type="project" value="InterPro"/>
</dbReference>
<evidence type="ECO:0000256" key="3">
    <source>
        <dbReference type="ARBA" id="ARBA00022670"/>
    </source>
</evidence>
<dbReference type="AlphaFoldDB" id="A0A939DCI0"/>
<dbReference type="PANTHER" id="PTHR43221:SF2">
    <property type="entry name" value="PROTEASE HTPX HOMOLOG"/>
    <property type="match status" value="1"/>
</dbReference>
<dbReference type="Gene3D" id="3.30.2010.10">
    <property type="entry name" value="Metalloproteases ('zincins'), catalytic domain"/>
    <property type="match status" value="1"/>
</dbReference>
<keyword evidence="4 12" id="KW-0812">Transmembrane</keyword>
<dbReference type="RefSeq" id="WP_206558993.1">
    <property type="nucleotide sequence ID" value="NZ_JAFKCZ010000002.1"/>
</dbReference>
<comment type="caution">
    <text evidence="14">The sequence shown here is derived from an EMBL/GenBank/DDBJ whole genome shotgun (WGS) entry which is preliminary data.</text>
</comment>
<proteinExistence type="predicted"/>
<keyword evidence="2" id="KW-1003">Cell membrane</keyword>
<feature type="transmembrane region" description="Helical" evidence="12">
    <location>
        <begin position="234"/>
        <end position="256"/>
    </location>
</feature>
<evidence type="ECO:0000256" key="12">
    <source>
        <dbReference type="SAM" id="Phobius"/>
    </source>
</evidence>
<evidence type="ECO:0000256" key="6">
    <source>
        <dbReference type="ARBA" id="ARBA00022801"/>
    </source>
</evidence>
<comment type="cofactor">
    <cofactor evidence="1">
        <name>Zn(2+)</name>
        <dbReference type="ChEBI" id="CHEBI:29105"/>
    </cofactor>
</comment>
<keyword evidence="8 12" id="KW-1133">Transmembrane helix</keyword>
<dbReference type="PANTHER" id="PTHR43221">
    <property type="entry name" value="PROTEASE HTPX"/>
    <property type="match status" value="1"/>
</dbReference>
<gene>
    <name evidence="14" type="ORF">JYP50_03010</name>
</gene>
<evidence type="ECO:0000256" key="4">
    <source>
        <dbReference type="ARBA" id="ARBA00022692"/>
    </source>
</evidence>
<name>A0A939DCI0_9GAMM</name>